<keyword evidence="3" id="KW-1185">Reference proteome</keyword>
<dbReference type="Proteomes" id="UP000199686">
    <property type="component" value="Unassembled WGS sequence"/>
</dbReference>
<organism evidence="2 4">
    <name type="scientific">Trichococcus flocculiformis</name>
    <dbReference type="NCBI Taxonomy" id="82803"/>
    <lineage>
        <taxon>Bacteria</taxon>
        <taxon>Bacillati</taxon>
        <taxon>Bacillota</taxon>
        <taxon>Bacilli</taxon>
        <taxon>Lactobacillales</taxon>
        <taxon>Carnobacteriaceae</taxon>
        <taxon>Trichococcus</taxon>
    </lineage>
</organism>
<proteinExistence type="predicted"/>
<reference evidence="2 4" key="2">
    <citation type="submission" date="2016-10" db="EMBL/GenBank/DDBJ databases">
        <authorList>
            <person name="Varghese N."/>
            <person name="Submissions S."/>
        </authorList>
    </citation>
    <scope>NUCLEOTIDE SEQUENCE [LARGE SCALE GENOMIC DNA]</scope>
    <source>
        <strain evidence="2 4">DSM 2094</strain>
    </source>
</reference>
<evidence type="ECO:0000313" key="3">
    <source>
        <dbReference type="Proteomes" id="UP000195947"/>
    </source>
</evidence>
<dbReference type="Proteomes" id="UP000195947">
    <property type="component" value="Unassembled WGS sequence"/>
</dbReference>
<dbReference type="InterPro" id="IPR011664">
    <property type="entry name" value="Abi_system_AbiD/AbiF-like"/>
</dbReference>
<dbReference type="AlphaFoldDB" id="A0AB38BJY7"/>
<evidence type="ECO:0000313" key="2">
    <source>
        <dbReference type="EMBL" id="SFI02243.1"/>
    </source>
</evidence>
<gene>
    <name evidence="2" type="ORF">SAMN04488507_10376</name>
    <name evidence="1" type="ORF">TFLO_1944</name>
</gene>
<dbReference type="EMBL" id="FOQC01000037">
    <property type="protein sequence ID" value="SFI02243.1"/>
    <property type="molecule type" value="Genomic_DNA"/>
</dbReference>
<protein>
    <submittedName>
        <fullName evidence="2">Abortive infection bacteriophage resistance protein</fullName>
    </submittedName>
</protein>
<name>A0AB38BJY7_9LACT</name>
<sequence length="333" mass="39686">MSTIPFKSFEDQIKKIRDKNILIDKKDESRIIEILKNHSYYSLVNGYKPHFLLPGESDLMEDGTTFDHFFVSRMLDIDMSNLIFKYILLIEQSLRTRIAYVIAREFGTDDQKYLDDNNFVSDRVKAKTLKSIKTVRDFPMKGTHSDYFKNIKTVSIPPWILLLDIKYFDVINLYKVLPNNLREEIRKDYLGGINMYRKENIEFINSMQFLREYRNIAAHGKRNFEEKIDYSFDYEFARLFYDNTIISVSDFNSKKKKKDLYACILLIFAYLNDPIIVNKFLSELLFLFTSQEYVDENFKGRILFNNKTIFDIYGLPPDFFNRLSHLIQKKINT</sequence>
<comment type="caution">
    <text evidence="2">The sequence shown here is derived from an EMBL/GenBank/DDBJ whole genome shotgun (WGS) entry which is preliminary data.</text>
</comment>
<evidence type="ECO:0000313" key="4">
    <source>
        <dbReference type="Proteomes" id="UP000199686"/>
    </source>
</evidence>
<dbReference type="EMBL" id="FJMZ01000023">
    <property type="protein sequence ID" value="CZQ95491.1"/>
    <property type="molecule type" value="Genomic_DNA"/>
</dbReference>
<dbReference type="Pfam" id="PF07751">
    <property type="entry name" value="Abi_2"/>
    <property type="match status" value="1"/>
</dbReference>
<accession>A0AB38BJY7</accession>
<evidence type="ECO:0000313" key="1">
    <source>
        <dbReference type="EMBL" id="CZQ95491.1"/>
    </source>
</evidence>
<dbReference type="RefSeq" id="WP_177187594.1">
    <property type="nucleotide sequence ID" value="NZ_FJMZ01000023.1"/>
</dbReference>
<reference evidence="1 3" key="1">
    <citation type="submission" date="2016-02" db="EMBL/GenBank/DDBJ databases">
        <authorList>
            <person name="Strepis N."/>
        </authorList>
    </citation>
    <scope>NUCLEOTIDE SEQUENCE [LARGE SCALE GENOMIC DNA]</scope>
    <source>
        <strain evidence="1">Trichococcus flocculiformis</strain>
    </source>
</reference>